<dbReference type="RefSeq" id="WP_175240812.1">
    <property type="nucleotide sequence ID" value="NZ_CABWIK020000072.1"/>
</dbReference>
<dbReference type="Gene3D" id="1.10.357.10">
    <property type="entry name" value="Tetracycline Repressor, domain 2"/>
    <property type="match status" value="1"/>
</dbReference>
<dbReference type="PRINTS" id="PR00455">
    <property type="entry name" value="HTHTETR"/>
</dbReference>
<dbReference type="InterPro" id="IPR001647">
    <property type="entry name" value="HTH_TetR"/>
</dbReference>
<feature type="DNA-binding region" description="H-T-H motif" evidence="2">
    <location>
        <begin position="36"/>
        <end position="55"/>
    </location>
</feature>
<dbReference type="PANTHER" id="PTHR43479:SF11">
    <property type="entry name" value="ACREF_ENVCD OPERON REPRESSOR-RELATED"/>
    <property type="match status" value="1"/>
</dbReference>
<dbReference type="AlphaFoldDB" id="A0A6J5JW34"/>
<dbReference type="EMBL" id="CABWIK020000072">
    <property type="protein sequence ID" value="CAB3975408.1"/>
    <property type="molecule type" value="Genomic_DNA"/>
</dbReference>
<name>A0A6J5JW34_9BURK</name>
<dbReference type="Pfam" id="PF00440">
    <property type="entry name" value="TetR_N"/>
    <property type="match status" value="1"/>
</dbReference>
<accession>A0A6J5JW34</accession>
<evidence type="ECO:0000313" key="5">
    <source>
        <dbReference type="Proteomes" id="UP000494322"/>
    </source>
</evidence>
<dbReference type="SUPFAM" id="SSF46689">
    <property type="entry name" value="Homeodomain-like"/>
    <property type="match status" value="1"/>
</dbReference>
<proteinExistence type="predicted"/>
<keyword evidence="1 2" id="KW-0238">DNA-binding</keyword>
<reference evidence="4 5" key="1">
    <citation type="submission" date="2020-04" db="EMBL/GenBank/DDBJ databases">
        <authorList>
            <person name="Depoorter E."/>
        </authorList>
    </citation>
    <scope>NUCLEOTIDE SEQUENCE [LARGE SCALE GENOMIC DNA]</scope>
    <source>
        <strain evidence="4 5">BCC0132</strain>
    </source>
</reference>
<dbReference type="InterPro" id="IPR050624">
    <property type="entry name" value="HTH-type_Tx_Regulator"/>
</dbReference>
<dbReference type="PANTHER" id="PTHR43479">
    <property type="entry name" value="ACREF/ENVCD OPERON REPRESSOR-RELATED"/>
    <property type="match status" value="1"/>
</dbReference>
<dbReference type="Proteomes" id="UP000494322">
    <property type="component" value="Unassembled WGS sequence"/>
</dbReference>
<dbReference type="PROSITE" id="PS50977">
    <property type="entry name" value="HTH_TETR_2"/>
    <property type="match status" value="1"/>
</dbReference>
<gene>
    <name evidence="4" type="ORF">BCO9919_06784</name>
</gene>
<evidence type="ECO:0000313" key="4">
    <source>
        <dbReference type="EMBL" id="CAB3975408.1"/>
    </source>
</evidence>
<evidence type="ECO:0000256" key="1">
    <source>
        <dbReference type="ARBA" id="ARBA00023125"/>
    </source>
</evidence>
<feature type="domain" description="HTH tetR-type" evidence="3">
    <location>
        <begin position="13"/>
        <end position="73"/>
    </location>
</feature>
<organism evidence="4 5">
    <name type="scientific">Burkholderia cenocepacia</name>
    <dbReference type="NCBI Taxonomy" id="95486"/>
    <lineage>
        <taxon>Bacteria</taxon>
        <taxon>Pseudomonadati</taxon>
        <taxon>Pseudomonadota</taxon>
        <taxon>Betaproteobacteria</taxon>
        <taxon>Burkholderiales</taxon>
        <taxon>Burkholderiaceae</taxon>
        <taxon>Burkholderia</taxon>
        <taxon>Burkholderia cepacia complex</taxon>
    </lineage>
</organism>
<dbReference type="GO" id="GO:0003677">
    <property type="term" value="F:DNA binding"/>
    <property type="evidence" value="ECO:0007669"/>
    <property type="project" value="UniProtKB-UniRule"/>
</dbReference>
<protein>
    <submittedName>
        <fullName evidence="4">TetR family regulatory protein</fullName>
    </submittedName>
</protein>
<evidence type="ECO:0000259" key="3">
    <source>
        <dbReference type="PROSITE" id="PS50977"/>
    </source>
</evidence>
<evidence type="ECO:0000256" key="2">
    <source>
        <dbReference type="PROSITE-ProRule" id="PRU00335"/>
    </source>
</evidence>
<dbReference type="InterPro" id="IPR009057">
    <property type="entry name" value="Homeodomain-like_sf"/>
</dbReference>
<sequence length="142" mass="16141">MKRKRLTHSERRAQTREQMVQAARELFIEKGFAATSVADVAEAAGYTRGAFYCNFYDKSDLLIESLQRQQQELTSRLRTALWELRDYLQSDDRFTLWAEASLLARRDPAFRERFGAVLNDANPAIPVQEGGASEPCAAHRGS</sequence>